<gene>
    <name evidence="5" type="primary">LOC106013993</name>
</gene>
<dbReference type="Proteomes" id="UP000694888">
    <property type="component" value="Unplaced"/>
</dbReference>
<feature type="compositionally biased region" description="Polar residues" evidence="1">
    <location>
        <begin position="357"/>
        <end position="368"/>
    </location>
</feature>
<evidence type="ECO:0000259" key="3">
    <source>
        <dbReference type="Pfam" id="PF16041"/>
    </source>
</evidence>
<dbReference type="PANTHER" id="PTHR39077:SF1">
    <property type="entry name" value="E3 UBIQUITIN-PROTEIN LIGASE APD1-4 MIDDLE DOMAIN-CONTAINING PROTEIN"/>
    <property type="match status" value="1"/>
</dbReference>
<keyword evidence="2" id="KW-1133">Transmembrane helix</keyword>
<dbReference type="InterPro" id="IPR032010">
    <property type="entry name" value="APD1-4_M"/>
</dbReference>
<evidence type="ECO:0000256" key="1">
    <source>
        <dbReference type="SAM" id="MobiDB-lite"/>
    </source>
</evidence>
<feature type="region of interest" description="Disordered" evidence="1">
    <location>
        <begin position="319"/>
        <end position="414"/>
    </location>
</feature>
<organism evidence="4 5">
    <name type="scientific">Aplysia californica</name>
    <name type="common">California sea hare</name>
    <dbReference type="NCBI Taxonomy" id="6500"/>
    <lineage>
        <taxon>Eukaryota</taxon>
        <taxon>Metazoa</taxon>
        <taxon>Spiralia</taxon>
        <taxon>Lophotrochozoa</taxon>
        <taxon>Mollusca</taxon>
        <taxon>Gastropoda</taxon>
        <taxon>Heterobranchia</taxon>
        <taxon>Euthyneura</taxon>
        <taxon>Tectipleura</taxon>
        <taxon>Aplysiida</taxon>
        <taxon>Aplysioidea</taxon>
        <taxon>Aplysiidae</taxon>
        <taxon>Aplysia</taxon>
    </lineage>
</organism>
<keyword evidence="4" id="KW-1185">Reference proteome</keyword>
<accession>A0ABM1AF12</accession>
<evidence type="ECO:0000256" key="2">
    <source>
        <dbReference type="SAM" id="Phobius"/>
    </source>
</evidence>
<keyword evidence="2" id="KW-0472">Membrane</keyword>
<feature type="domain" description="E3 ubiquitin-protein ligase APD1-4 middle" evidence="3">
    <location>
        <begin position="201"/>
        <end position="303"/>
    </location>
</feature>
<evidence type="ECO:0000313" key="4">
    <source>
        <dbReference type="Proteomes" id="UP000694888"/>
    </source>
</evidence>
<sequence length="414" mass="45043">MKIPYQMEKNPGPARARFRREEESNRCVRCVSSLGLKTGIGVFVAVVILSFGLSAWNLAISMTFWSEQRFPLYPGDEVALSELTEDLSSVLCQQYQVSVDNGRAVTYLLDADNMVTSPTRDILTLQVDKFSPSPNRTFYLLAGSELSVSACATPLPLHQPASQSLATVVIEEKHYYRDLYQVSRTFTFDLSSPCNETVYRQHVDRSRSFRVHVGSWPGQDYTGHVTLSLDRQYYTVAPMLNACYYDKTCVFDLEFNRHVEVLVLLENDPGHPRSPASLATACTPRLAFWLLLFGLTPALILVISLIVCWVCGRGDDHTGPGRRGQGGGASSVKGRASSTRGGVTSVRGGATSVRGGATSTRGEVSATKNAALGSVGGLENPGFDAEEGLGSNPAVGTKTLKVSLSRQERKKSGL</sequence>
<dbReference type="Pfam" id="PF16041">
    <property type="entry name" value="APD1-4_M"/>
    <property type="match status" value="1"/>
</dbReference>
<dbReference type="RefSeq" id="XP_012946425.1">
    <property type="nucleotide sequence ID" value="XM_013090971.1"/>
</dbReference>
<evidence type="ECO:0000313" key="5">
    <source>
        <dbReference type="RefSeq" id="XP_012946425.1"/>
    </source>
</evidence>
<protein>
    <submittedName>
        <fullName evidence="5">Uncharacterized protein LOC106013993</fullName>
    </submittedName>
</protein>
<feature type="transmembrane region" description="Helical" evidence="2">
    <location>
        <begin position="286"/>
        <end position="312"/>
    </location>
</feature>
<dbReference type="PANTHER" id="PTHR39077">
    <property type="entry name" value="DUF4793 DOMAIN-CONTAINING PROTEIN"/>
    <property type="match status" value="1"/>
</dbReference>
<keyword evidence="2" id="KW-0812">Transmembrane</keyword>
<dbReference type="GeneID" id="106013993"/>
<feature type="transmembrane region" description="Helical" evidence="2">
    <location>
        <begin position="42"/>
        <end position="65"/>
    </location>
</feature>
<proteinExistence type="predicted"/>
<reference evidence="5" key="1">
    <citation type="submission" date="2025-08" db="UniProtKB">
        <authorList>
            <consortium name="RefSeq"/>
        </authorList>
    </citation>
    <scope>IDENTIFICATION</scope>
</reference>
<name>A0ABM1AF12_APLCA</name>